<name>A0ABY4TUF8_9SPHN</name>
<organism evidence="1 2">
    <name type="scientific">Sphingomonas donggukensis</name>
    <dbReference type="NCBI Taxonomy" id="2949093"/>
    <lineage>
        <taxon>Bacteria</taxon>
        <taxon>Pseudomonadati</taxon>
        <taxon>Pseudomonadota</taxon>
        <taxon>Alphaproteobacteria</taxon>
        <taxon>Sphingomonadales</taxon>
        <taxon>Sphingomonadaceae</taxon>
        <taxon>Sphingomonas</taxon>
    </lineage>
</organism>
<evidence type="ECO:0000313" key="2">
    <source>
        <dbReference type="Proteomes" id="UP001055580"/>
    </source>
</evidence>
<reference evidence="1" key="1">
    <citation type="submission" date="2022-05" db="EMBL/GenBank/DDBJ databases">
        <title>Sphingomonas sp. strain RMG20 Genome sequencing and assembly.</title>
        <authorList>
            <person name="Kim I."/>
        </authorList>
    </citation>
    <scope>NUCLEOTIDE SEQUENCE</scope>
    <source>
        <strain evidence="1">RMG20</strain>
    </source>
</reference>
<gene>
    <name evidence="1" type="ORF">M9980_09430</name>
</gene>
<accession>A0ABY4TUF8</accession>
<dbReference type="Gene3D" id="3.30.530.20">
    <property type="match status" value="1"/>
</dbReference>
<dbReference type="SUPFAM" id="SSF55961">
    <property type="entry name" value="Bet v1-like"/>
    <property type="match status" value="1"/>
</dbReference>
<dbReference type="Proteomes" id="UP001055580">
    <property type="component" value="Chromosome"/>
</dbReference>
<keyword evidence="2" id="KW-1185">Reference proteome</keyword>
<sequence>MTDAPMLPSRTYSMSIDRDWRDLYAAIWRPEVFPRWASGLAESALRPEGDGWMADGPEGPVRIRFTPHNDHGVMDHVVEVSNGADVHVPMRIVANGRGAEVMVTLFRQPGMSDERFAADAKWIHRDLQRLKSLARSL</sequence>
<protein>
    <submittedName>
        <fullName evidence="1">Polyketide cyclase</fullName>
    </submittedName>
</protein>
<proteinExistence type="predicted"/>
<dbReference type="EMBL" id="CP098401">
    <property type="protein sequence ID" value="URW74794.1"/>
    <property type="molecule type" value="Genomic_DNA"/>
</dbReference>
<dbReference type="InterPro" id="IPR023393">
    <property type="entry name" value="START-like_dom_sf"/>
</dbReference>
<evidence type="ECO:0000313" key="1">
    <source>
        <dbReference type="EMBL" id="URW74794.1"/>
    </source>
</evidence>
<dbReference type="RefSeq" id="WP_250749787.1">
    <property type="nucleotide sequence ID" value="NZ_CP098401.1"/>
</dbReference>